<protein>
    <submittedName>
        <fullName evidence="3">DUF1700 domain-containing protein</fullName>
    </submittedName>
</protein>
<sequence length="145" mass="16238">MNKTEFLRILRETLSGGMEEGKASAHVHYYQDYIQRQADNGRSEEDILRELGDPRLIAKTLLDTDQGAKSSGAYEENRTPREYRTNTGGTHGRRLDLSTWYGKALVIFLAVLAILALLLIAGILIPIFLLVAAAAFIISFLKRRS</sequence>
<keyword evidence="2" id="KW-1133">Transmembrane helix</keyword>
<accession>A0A9D2DRR0</accession>
<organism evidence="3 4">
    <name type="scientific">Candidatus Blautia faecigallinarum</name>
    <dbReference type="NCBI Taxonomy" id="2838488"/>
    <lineage>
        <taxon>Bacteria</taxon>
        <taxon>Bacillati</taxon>
        <taxon>Bacillota</taxon>
        <taxon>Clostridia</taxon>
        <taxon>Lachnospirales</taxon>
        <taxon>Lachnospiraceae</taxon>
        <taxon>Blautia</taxon>
    </lineage>
</organism>
<comment type="caution">
    <text evidence="3">The sequence shown here is derived from an EMBL/GenBank/DDBJ whole genome shotgun (WGS) entry which is preliminary data.</text>
</comment>
<reference evidence="3" key="1">
    <citation type="journal article" date="2021" name="PeerJ">
        <title>Extensive microbial diversity within the chicken gut microbiome revealed by metagenomics and culture.</title>
        <authorList>
            <person name="Gilroy R."/>
            <person name="Ravi A."/>
            <person name="Getino M."/>
            <person name="Pursley I."/>
            <person name="Horton D.L."/>
            <person name="Alikhan N.F."/>
            <person name="Baker D."/>
            <person name="Gharbi K."/>
            <person name="Hall N."/>
            <person name="Watson M."/>
            <person name="Adriaenssens E.M."/>
            <person name="Foster-Nyarko E."/>
            <person name="Jarju S."/>
            <person name="Secka A."/>
            <person name="Antonio M."/>
            <person name="Oren A."/>
            <person name="Chaudhuri R.R."/>
            <person name="La Ragione R."/>
            <person name="Hildebrand F."/>
            <person name="Pallen M.J."/>
        </authorList>
    </citation>
    <scope>NUCLEOTIDE SEQUENCE</scope>
    <source>
        <strain evidence="3">14324</strain>
    </source>
</reference>
<evidence type="ECO:0000313" key="3">
    <source>
        <dbReference type="EMBL" id="HIZ21805.1"/>
    </source>
</evidence>
<feature type="transmembrane region" description="Helical" evidence="2">
    <location>
        <begin position="100"/>
        <end position="117"/>
    </location>
</feature>
<name>A0A9D2DRR0_9FIRM</name>
<dbReference type="EMBL" id="DXBU01000043">
    <property type="protein sequence ID" value="HIZ21805.1"/>
    <property type="molecule type" value="Genomic_DNA"/>
</dbReference>
<evidence type="ECO:0000313" key="4">
    <source>
        <dbReference type="Proteomes" id="UP000824041"/>
    </source>
</evidence>
<keyword evidence="2" id="KW-0472">Membrane</keyword>
<evidence type="ECO:0000256" key="2">
    <source>
        <dbReference type="SAM" id="Phobius"/>
    </source>
</evidence>
<dbReference type="Pfam" id="PF22564">
    <property type="entry name" value="HAAS"/>
    <property type="match status" value="1"/>
</dbReference>
<reference evidence="3" key="2">
    <citation type="submission" date="2021-04" db="EMBL/GenBank/DDBJ databases">
        <authorList>
            <person name="Gilroy R."/>
        </authorList>
    </citation>
    <scope>NUCLEOTIDE SEQUENCE</scope>
    <source>
        <strain evidence="3">14324</strain>
    </source>
</reference>
<keyword evidence="2" id="KW-0812">Transmembrane</keyword>
<dbReference type="AlphaFoldDB" id="A0A9D2DRR0"/>
<feature type="compositionally biased region" description="Basic and acidic residues" evidence="1">
    <location>
        <begin position="75"/>
        <end position="84"/>
    </location>
</feature>
<proteinExistence type="predicted"/>
<gene>
    <name evidence="3" type="ORF">IAA21_03280</name>
</gene>
<dbReference type="Proteomes" id="UP000824041">
    <property type="component" value="Unassembled WGS sequence"/>
</dbReference>
<evidence type="ECO:0000256" key="1">
    <source>
        <dbReference type="SAM" id="MobiDB-lite"/>
    </source>
</evidence>
<feature type="region of interest" description="Disordered" evidence="1">
    <location>
        <begin position="67"/>
        <end position="91"/>
    </location>
</feature>